<comment type="caution">
    <text evidence="2">The sequence shown here is derived from an EMBL/GenBank/DDBJ whole genome shotgun (WGS) entry which is preliminary data.</text>
</comment>
<evidence type="ECO:0000313" key="2">
    <source>
        <dbReference type="EMBL" id="NRF68494.1"/>
    </source>
</evidence>
<feature type="compositionally biased region" description="Polar residues" evidence="1">
    <location>
        <begin position="382"/>
        <end position="403"/>
    </location>
</feature>
<dbReference type="RefSeq" id="WP_173124190.1">
    <property type="nucleotide sequence ID" value="NZ_JABRWJ010000004.1"/>
</dbReference>
<name>A0ABX2EIN3_9BURK</name>
<dbReference type="EMBL" id="JABRWJ010000004">
    <property type="protein sequence ID" value="NRF68494.1"/>
    <property type="molecule type" value="Genomic_DNA"/>
</dbReference>
<feature type="compositionally biased region" description="Polar residues" evidence="1">
    <location>
        <begin position="356"/>
        <end position="367"/>
    </location>
</feature>
<gene>
    <name evidence="2" type="ORF">HLB44_15980</name>
</gene>
<dbReference type="Proteomes" id="UP000737171">
    <property type="component" value="Unassembled WGS sequence"/>
</dbReference>
<proteinExistence type="predicted"/>
<sequence>MNKISQTPPPHLLDVISPGQFEGQTPLVPQKTRHKGTSDVETRTSNEQTQRPRGRSPLGPRAPAVSDNPKTAETMLNEGIGKLLAKDSRGTKAEVFNALRSAMSGIPGSDKLTTEFDTLQLFVANVPKLKSDVRADKDLQLAGLKMAQYIYSDIAPTLNAESKNAMALEVMGMSSQVESHAHTHSLKAEAKKLARPLVNLTKQNPIAGLAVGIHAVAGAPGVIGLLAGAMAQQDKTSSQALDFLTDVLGSMKPGEMNMAVLDAATDVLYGSGLSEAKQRKLDNALCRLTGEEQGTGVPGGNAPPPTNHDGTASHADTSIRQTDADLNQRSDTLDVSASHDGLEHQPPTHGVPMNNIGKTGQTTGLPSTPSPELLKTKPPKQNKGNPDLNTRTNNDSTQRTRLQNPFVPHKGVPTTEGASVNAQAMGQMLGSAQANAVVGDSAMQSLKNIMNQQSLQTGIDAMDRGLMAGITAAMEGLAKMFKNRGESLKNLC</sequence>
<feature type="region of interest" description="Disordered" evidence="1">
    <location>
        <begin position="1"/>
        <end position="70"/>
    </location>
</feature>
<reference evidence="2 3" key="1">
    <citation type="submission" date="2020-05" db="EMBL/GenBank/DDBJ databases">
        <title>Aquincola sp. isolate from soil.</title>
        <authorList>
            <person name="Han J."/>
            <person name="Kim D.-U."/>
        </authorList>
    </citation>
    <scope>NUCLEOTIDE SEQUENCE [LARGE SCALE GENOMIC DNA]</scope>
    <source>
        <strain evidence="2 3">S2</strain>
    </source>
</reference>
<protein>
    <recommendedName>
        <fullName evidence="4">Effector protein BipC</fullName>
    </recommendedName>
</protein>
<accession>A0ABX2EIN3</accession>
<feature type="region of interest" description="Disordered" evidence="1">
    <location>
        <begin position="290"/>
        <end position="316"/>
    </location>
</feature>
<feature type="region of interest" description="Disordered" evidence="1">
    <location>
        <begin position="337"/>
        <end position="413"/>
    </location>
</feature>
<evidence type="ECO:0000256" key="1">
    <source>
        <dbReference type="SAM" id="MobiDB-lite"/>
    </source>
</evidence>
<evidence type="ECO:0000313" key="3">
    <source>
        <dbReference type="Proteomes" id="UP000737171"/>
    </source>
</evidence>
<keyword evidence="3" id="KW-1185">Reference proteome</keyword>
<evidence type="ECO:0008006" key="4">
    <source>
        <dbReference type="Google" id="ProtNLM"/>
    </source>
</evidence>
<organism evidence="2 3">
    <name type="scientific">Pseudaquabacterium terrae</name>
    <dbReference type="NCBI Taxonomy" id="2732868"/>
    <lineage>
        <taxon>Bacteria</taxon>
        <taxon>Pseudomonadati</taxon>
        <taxon>Pseudomonadota</taxon>
        <taxon>Betaproteobacteria</taxon>
        <taxon>Burkholderiales</taxon>
        <taxon>Sphaerotilaceae</taxon>
        <taxon>Pseudaquabacterium</taxon>
    </lineage>
</organism>